<protein>
    <submittedName>
        <fullName evidence="2">Uncharacterized protein</fullName>
    </submittedName>
</protein>
<name>A0A0G4HDD7_9ALVE</name>
<evidence type="ECO:0000313" key="2">
    <source>
        <dbReference type="EMBL" id="CEM42072.1"/>
    </source>
</evidence>
<feature type="region of interest" description="Disordered" evidence="1">
    <location>
        <begin position="1"/>
        <end position="35"/>
    </location>
</feature>
<feature type="compositionally biased region" description="Gly residues" evidence="1">
    <location>
        <begin position="18"/>
        <end position="29"/>
    </location>
</feature>
<proteinExistence type="predicted"/>
<sequence>MQTFGSGAETPSVESVGGRAGGQAGGQGGPRASSFTDEKAILTVAIKIAEVTEPQTTPSDFVDIIKNITQLEAAFTEEAIIRMNQNFMETLI</sequence>
<gene>
    <name evidence="2" type="ORF">Cvel_26493</name>
</gene>
<dbReference type="AlphaFoldDB" id="A0A0G4HDD7"/>
<dbReference type="VEuPathDB" id="CryptoDB:Cvel_26493"/>
<reference evidence="2" key="1">
    <citation type="submission" date="2014-11" db="EMBL/GenBank/DDBJ databases">
        <authorList>
            <person name="Otto D Thomas"/>
            <person name="Naeem Raeece"/>
        </authorList>
    </citation>
    <scope>NUCLEOTIDE SEQUENCE</scope>
</reference>
<evidence type="ECO:0000256" key="1">
    <source>
        <dbReference type="SAM" id="MobiDB-lite"/>
    </source>
</evidence>
<organism evidence="2">
    <name type="scientific">Chromera velia CCMP2878</name>
    <dbReference type="NCBI Taxonomy" id="1169474"/>
    <lineage>
        <taxon>Eukaryota</taxon>
        <taxon>Sar</taxon>
        <taxon>Alveolata</taxon>
        <taxon>Colpodellida</taxon>
        <taxon>Chromeraceae</taxon>
        <taxon>Chromera</taxon>
    </lineage>
</organism>
<dbReference type="EMBL" id="CDMZ01002373">
    <property type="protein sequence ID" value="CEM42072.1"/>
    <property type="molecule type" value="Genomic_DNA"/>
</dbReference>
<accession>A0A0G4HDD7</accession>